<dbReference type="PROSITE" id="PS50994">
    <property type="entry name" value="INTEGRASE"/>
    <property type="match status" value="1"/>
</dbReference>
<dbReference type="AlphaFoldDB" id="A0A9Q3J4I1"/>
<dbReference type="InterPro" id="IPR050951">
    <property type="entry name" value="Retrovirus_Pol_polyprotein"/>
</dbReference>
<evidence type="ECO:0000313" key="4">
    <source>
        <dbReference type="Proteomes" id="UP000765509"/>
    </source>
</evidence>
<keyword evidence="4" id="KW-1185">Reference proteome</keyword>
<dbReference type="InterPro" id="IPR012337">
    <property type="entry name" value="RNaseH-like_sf"/>
</dbReference>
<accession>A0A9Q3J4I1</accession>
<comment type="caution">
    <text evidence="3">The sequence shown here is derived from an EMBL/GenBank/DDBJ whole genome shotgun (WGS) entry which is preliminary data.</text>
</comment>
<dbReference type="EMBL" id="AVOT02062383">
    <property type="protein sequence ID" value="MBW0555419.1"/>
    <property type="molecule type" value="Genomic_DNA"/>
</dbReference>
<dbReference type="GO" id="GO:0005634">
    <property type="term" value="C:nucleus"/>
    <property type="evidence" value="ECO:0007669"/>
    <property type="project" value="UniProtKB-ARBA"/>
</dbReference>
<dbReference type="SUPFAM" id="SSF53098">
    <property type="entry name" value="Ribonuclease H-like"/>
    <property type="match status" value="1"/>
</dbReference>
<keyword evidence="1" id="KW-0694">RNA-binding</keyword>
<dbReference type="Proteomes" id="UP000765509">
    <property type="component" value="Unassembled WGS sequence"/>
</dbReference>
<reference evidence="3" key="1">
    <citation type="submission" date="2021-03" db="EMBL/GenBank/DDBJ databases">
        <title>Draft genome sequence of rust myrtle Austropuccinia psidii MF-1, a brazilian biotype.</title>
        <authorList>
            <person name="Quecine M.C."/>
            <person name="Pachon D.M.R."/>
            <person name="Bonatelli M.L."/>
            <person name="Correr F.H."/>
            <person name="Franceschini L.M."/>
            <person name="Leite T.F."/>
            <person name="Margarido G.R.A."/>
            <person name="Almeida C.A."/>
            <person name="Ferrarezi J.A."/>
            <person name="Labate C.A."/>
        </authorList>
    </citation>
    <scope>NUCLEOTIDE SEQUENCE</scope>
    <source>
        <strain evidence="3">MF-1</strain>
    </source>
</reference>
<dbReference type="PANTHER" id="PTHR37984:SF5">
    <property type="entry name" value="PROTEIN NYNRIN-LIKE"/>
    <property type="match status" value="1"/>
</dbReference>
<proteinExistence type="predicted"/>
<dbReference type="InterPro" id="IPR001584">
    <property type="entry name" value="Integrase_cat-core"/>
</dbReference>
<organism evidence="3 4">
    <name type="scientific">Austropuccinia psidii MF-1</name>
    <dbReference type="NCBI Taxonomy" id="1389203"/>
    <lineage>
        <taxon>Eukaryota</taxon>
        <taxon>Fungi</taxon>
        <taxon>Dikarya</taxon>
        <taxon>Basidiomycota</taxon>
        <taxon>Pucciniomycotina</taxon>
        <taxon>Pucciniomycetes</taxon>
        <taxon>Pucciniales</taxon>
        <taxon>Sphaerophragmiaceae</taxon>
        <taxon>Austropuccinia</taxon>
    </lineage>
</organism>
<sequence length="293" mass="34262">MIWNIVINHKGLFQNIISDRNPKFTLALWTNLHIFFGTKLSFSKAYHPQTEALAEIMIQKLEGMIKRFCYYGLELKDSDCFTHDWCTLIPALELAYKTSVYSSTGKAPEMLEKASSFKIMLDKERHHAIRFIQDTFKYAKERLDKIHNPPFFKLGDLVLVSTLKFNDIKGQKKLKYSFEEPLVIRALHGLNAVQLELKGGLMNKNPAFPVSLIKPYSSSDKELFPLRNEPPLEIPPLEEGKEKKSVKALKGRRIRKKKEREYLFRFRNPAKEDEWILEKDITNADKLLIRFRK</sequence>
<dbReference type="GO" id="GO:0015074">
    <property type="term" value="P:DNA integration"/>
    <property type="evidence" value="ECO:0007669"/>
    <property type="project" value="InterPro"/>
</dbReference>
<dbReference type="Gene3D" id="3.30.420.10">
    <property type="entry name" value="Ribonuclease H-like superfamily/Ribonuclease H"/>
    <property type="match status" value="1"/>
</dbReference>
<dbReference type="InterPro" id="IPR036397">
    <property type="entry name" value="RNaseH_sf"/>
</dbReference>
<feature type="domain" description="Integrase catalytic" evidence="2">
    <location>
        <begin position="1"/>
        <end position="116"/>
    </location>
</feature>
<protein>
    <recommendedName>
        <fullName evidence="2">Integrase catalytic domain-containing protein</fullName>
    </recommendedName>
</protein>
<name>A0A9Q3J4I1_9BASI</name>
<evidence type="ECO:0000256" key="1">
    <source>
        <dbReference type="ARBA" id="ARBA00022884"/>
    </source>
</evidence>
<evidence type="ECO:0000313" key="3">
    <source>
        <dbReference type="EMBL" id="MBW0555419.1"/>
    </source>
</evidence>
<gene>
    <name evidence="3" type="ORF">O181_095134</name>
</gene>
<evidence type="ECO:0000259" key="2">
    <source>
        <dbReference type="PROSITE" id="PS50994"/>
    </source>
</evidence>
<dbReference type="GO" id="GO:0003723">
    <property type="term" value="F:RNA binding"/>
    <property type="evidence" value="ECO:0007669"/>
    <property type="project" value="UniProtKB-KW"/>
</dbReference>
<dbReference type="PANTHER" id="PTHR37984">
    <property type="entry name" value="PROTEIN CBG26694"/>
    <property type="match status" value="1"/>
</dbReference>